<sequence>MNTALLSVLALGLIHLGVFATWLIGTRVPMETLTTAQDHGRFAGLGASQDSTDGVGRSRPAATPVQVPALVPEFARI</sequence>
<dbReference type="Proteomes" id="UP000322822">
    <property type="component" value="Chromosome 2"/>
</dbReference>
<dbReference type="RefSeq" id="WP_150376901.1">
    <property type="nucleotide sequence ID" value="NZ_CP044067.1"/>
</dbReference>
<dbReference type="AlphaFoldDB" id="A0A5P2HDU1"/>
<evidence type="ECO:0000313" key="2">
    <source>
        <dbReference type="Proteomes" id="UP000322822"/>
    </source>
</evidence>
<accession>A0A5P2HDU1</accession>
<dbReference type="OrthoDB" id="8970804at2"/>
<reference evidence="1 2" key="1">
    <citation type="submission" date="2019-09" db="EMBL/GenBank/DDBJ databases">
        <title>FDA dAtabase for Regulatory Grade micrObial Sequences (FDA-ARGOS): Supporting development and validation of Infectious Disease Dx tests.</title>
        <authorList>
            <person name="Sciortino C."/>
            <person name="Tallon L."/>
            <person name="Sadzewicz L."/>
            <person name="Vavikolanu K."/>
            <person name="Mehta A."/>
            <person name="Aluvathingal J."/>
            <person name="Nadendla S."/>
            <person name="Nandy P."/>
            <person name="Geyer C."/>
            <person name="Yan Y."/>
            <person name="Sichtig H."/>
        </authorList>
    </citation>
    <scope>NUCLEOTIDE SEQUENCE [LARGE SCALE GENOMIC DNA]</scope>
    <source>
        <strain evidence="1 2">FDAARGOS_664</strain>
    </source>
</reference>
<gene>
    <name evidence="1" type="ORF">FOB72_30160</name>
</gene>
<name>A0A5P2HDU1_9BURK</name>
<dbReference type="EMBL" id="CP044067">
    <property type="protein sequence ID" value="QET06182.1"/>
    <property type="molecule type" value="Genomic_DNA"/>
</dbReference>
<evidence type="ECO:0000313" key="1">
    <source>
        <dbReference type="EMBL" id="QET06182.1"/>
    </source>
</evidence>
<organism evidence="1 2">
    <name type="scientific">Cupriavidus pauculus</name>
    <dbReference type="NCBI Taxonomy" id="82633"/>
    <lineage>
        <taxon>Bacteria</taxon>
        <taxon>Pseudomonadati</taxon>
        <taxon>Pseudomonadota</taxon>
        <taxon>Betaproteobacteria</taxon>
        <taxon>Burkholderiales</taxon>
        <taxon>Burkholderiaceae</taxon>
        <taxon>Cupriavidus</taxon>
    </lineage>
</organism>
<protein>
    <submittedName>
        <fullName evidence="1">Uncharacterized protein</fullName>
    </submittedName>
</protein>
<proteinExistence type="predicted"/>